<dbReference type="SUPFAM" id="SSF55608">
    <property type="entry name" value="Homing endonucleases"/>
    <property type="match status" value="1"/>
</dbReference>
<keyword evidence="2" id="KW-0255">Endonuclease</keyword>
<gene>
    <name evidence="2" type="primary">orf194</name>
</gene>
<dbReference type="GO" id="GO:0004519">
    <property type="term" value="F:endonuclease activity"/>
    <property type="evidence" value="ECO:0007669"/>
    <property type="project" value="UniProtKB-KW"/>
</dbReference>
<feature type="domain" description="Homing endonuclease LAGLIDADG" evidence="1">
    <location>
        <begin position="60"/>
        <end position="160"/>
    </location>
</feature>
<keyword evidence="2" id="KW-0378">Hydrolase</keyword>
<keyword evidence="2" id="KW-0540">Nuclease</keyword>
<dbReference type="FunFam" id="3.10.28.10:FF:000010">
    <property type="entry name" value="LAGLIDADG homing endonuclease I-LtrII"/>
    <property type="match status" value="1"/>
</dbReference>
<name>A0A191MXA9_CRYPA</name>
<dbReference type="GO" id="GO:0005739">
    <property type="term" value="C:mitochondrion"/>
    <property type="evidence" value="ECO:0007669"/>
    <property type="project" value="UniProtKB-ARBA"/>
</dbReference>
<accession>A0A191MXA9</accession>
<organism evidence="2">
    <name type="scientific">Cryphonectria parasitica</name>
    <name type="common">Chestnut blight fungus</name>
    <name type="synonym">Endothia parasitica</name>
    <dbReference type="NCBI Taxonomy" id="5116"/>
    <lineage>
        <taxon>Eukaryota</taxon>
        <taxon>Fungi</taxon>
        <taxon>Dikarya</taxon>
        <taxon>Ascomycota</taxon>
        <taxon>Pezizomycotina</taxon>
        <taxon>Sordariomycetes</taxon>
        <taxon>Sordariomycetidae</taxon>
        <taxon>Diaporthales</taxon>
        <taxon>Cryphonectriaceae</taxon>
        <taxon>Cryphonectria-Endothia species complex</taxon>
        <taxon>Cryphonectria</taxon>
    </lineage>
</organism>
<dbReference type="InterPro" id="IPR051289">
    <property type="entry name" value="LAGLIDADG_Endonuclease"/>
</dbReference>
<geneLocation type="mitochondrion" evidence="2"/>
<keyword evidence="2" id="KW-0496">Mitochondrion</keyword>
<dbReference type="PANTHER" id="PTHR36181:SF4">
    <property type="entry name" value="LAGLIDADG ENDONUCLEASE"/>
    <property type="match status" value="1"/>
</dbReference>
<proteinExistence type="predicted"/>
<dbReference type="InterPro" id="IPR004860">
    <property type="entry name" value="LAGLIDADG_dom"/>
</dbReference>
<dbReference type="Pfam" id="PF00961">
    <property type="entry name" value="LAGLIDADG_1"/>
    <property type="match status" value="1"/>
</dbReference>
<dbReference type="InterPro" id="IPR027434">
    <property type="entry name" value="Homing_endonucl"/>
</dbReference>
<dbReference type="EMBL" id="KT428651">
    <property type="protein sequence ID" value="AMX22310.1"/>
    <property type="molecule type" value="Genomic_DNA"/>
</dbReference>
<dbReference type="AlphaFoldDB" id="A0A191MXA9"/>
<sequence>MIEQKHRTIEGLAKIVNIKAAMNFGVLSENLLSKFINVGYAPVERPLVRNVEIYDSNWVSGFVEGEGCFFVNIYKRKDSVLGEGVKLVFKITQDKRNNEILALFSNIFGCGKVYNQSSKGGVQDFMITGLGDITEKVIPFFLAHPLKGAKLKEYQDWCKVAKLMQNKEHLTKDGLEKIRSRAPCARIPPCGWIY</sequence>
<evidence type="ECO:0000313" key="2">
    <source>
        <dbReference type="EMBL" id="AMX22310.1"/>
    </source>
</evidence>
<reference evidence="2" key="1">
    <citation type="journal article" date="2016" name="PLoS ONE">
        <title>Intron Derived Size Polymorphism in the Mitochondrial Genomes of Closely Related Chrysoporthe Species.</title>
        <authorList>
            <person name="Kanzi A.M."/>
            <person name="Wingfield B.D."/>
            <person name="Steenkamp E.T."/>
            <person name="Naidoo S."/>
            <person name="van der Merwe N.A."/>
        </authorList>
    </citation>
    <scope>NUCLEOTIDE SEQUENCE</scope>
</reference>
<evidence type="ECO:0000259" key="1">
    <source>
        <dbReference type="Pfam" id="PF00961"/>
    </source>
</evidence>
<protein>
    <submittedName>
        <fullName evidence="2">LAGLIDADG endonuclease</fullName>
    </submittedName>
</protein>
<dbReference type="Gene3D" id="3.10.28.10">
    <property type="entry name" value="Homing endonucleases"/>
    <property type="match status" value="1"/>
</dbReference>
<dbReference type="PANTHER" id="PTHR36181">
    <property type="entry name" value="INTRON-ENCODED ENDONUCLEASE AI3-RELATED"/>
    <property type="match status" value="1"/>
</dbReference>